<organism evidence="1 2">
    <name type="scientific">Nyctereutes procyonoides</name>
    <name type="common">Raccoon dog</name>
    <name type="synonym">Canis procyonoides</name>
    <dbReference type="NCBI Taxonomy" id="34880"/>
    <lineage>
        <taxon>Eukaryota</taxon>
        <taxon>Metazoa</taxon>
        <taxon>Chordata</taxon>
        <taxon>Craniata</taxon>
        <taxon>Vertebrata</taxon>
        <taxon>Euteleostomi</taxon>
        <taxon>Mammalia</taxon>
        <taxon>Eutheria</taxon>
        <taxon>Laurasiatheria</taxon>
        <taxon>Carnivora</taxon>
        <taxon>Caniformia</taxon>
        <taxon>Canidae</taxon>
        <taxon>Nyctereutes</taxon>
    </lineage>
</organism>
<reference evidence="1" key="1">
    <citation type="submission" date="2020-12" db="EMBL/GenBank/DDBJ databases">
        <authorList>
            <consortium name="Molecular Ecology Group"/>
        </authorList>
    </citation>
    <scope>NUCLEOTIDE SEQUENCE</scope>
    <source>
        <strain evidence="1">TBG_1078</strain>
    </source>
</reference>
<accession>A0A811YNA9</accession>
<evidence type="ECO:0000313" key="1">
    <source>
        <dbReference type="EMBL" id="CAD7679000.1"/>
    </source>
</evidence>
<dbReference type="Proteomes" id="UP000645828">
    <property type="component" value="Unassembled WGS sequence"/>
</dbReference>
<protein>
    <submittedName>
        <fullName evidence="1">(raccoon dog) hypothetical protein</fullName>
    </submittedName>
</protein>
<keyword evidence="2" id="KW-1185">Reference proteome</keyword>
<comment type="caution">
    <text evidence="1">The sequence shown here is derived from an EMBL/GenBank/DDBJ whole genome shotgun (WGS) entry which is preliminary data.</text>
</comment>
<sequence>MVLLNRRLRKWKFRVLARLKPCKASPESVQVCCSLGMWGHLAPGSKTRGSSPGPPVLCPPWPSLHLSLLSPLPSL</sequence>
<dbReference type="EMBL" id="CAJHUB010000681">
    <property type="protein sequence ID" value="CAD7679000.1"/>
    <property type="molecule type" value="Genomic_DNA"/>
</dbReference>
<evidence type="ECO:0000313" key="2">
    <source>
        <dbReference type="Proteomes" id="UP000645828"/>
    </source>
</evidence>
<gene>
    <name evidence="1" type="ORF">NYPRO_LOCUS11798</name>
</gene>
<name>A0A811YNA9_NYCPR</name>
<proteinExistence type="predicted"/>
<dbReference type="AlphaFoldDB" id="A0A811YNA9"/>